<reference evidence="1 2" key="1">
    <citation type="journal article" date="2013" name="Genome Biol. Evol.">
        <title>Genomic makeup of the marine flavobacterium Nonlabens (Donghaeana) dokdonensis DSW-6 and identification of a novel class of rhodopsins.</title>
        <authorList>
            <person name="Kwon S.K."/>
            <person name="Kim B.K."/>
            <person name="Song J.Y."/>
            <person name="Kwak M.J."/>
            <person name="Lee C.H."/>
            <person name="Yoon J.H."/>
            <person name="Oh T.K."/>
            <person name="Kim J.F."/>
        </authorList>
    </citation>
    <scope>NUCLEOTIDE SEQUENCE [LARGE SCALE GENOMIC DNA]</scope>
    <source>
        <strain evidence="2">DSM 17205 / KCTC 12402 / DSW-6</strain>
    </source>
</reference>
<dbReference type="EMBL" id="CP001397">
    <property type="protein sequence ID" value="AGC78317.1"/>
    <property type="molecule type" value="Genomic_DNA"/>
</dbReference>
<dbReference type="HOGENOM" id="CLU_3313605_0_0_10"/>
<evidence type="ECO:0000313" key="1">
    <source>
        <dbReference type="EMBL" id="AGC78317.1"/>
    </source>
</evidence>
<accession>L7WDL2</accession>
<proteinExistence type="predicted"/>
<sequence length="39" mass="4822">MPPELRNVVVVIPLSRKRYSNQNFYENEEFENYQKILTY</sequence>
<dbReference type="PATRIC" id="fig|592029.3.peg.3164"/>
<name>L7WDL2_NONDD</name>
<gene>
    <name evidence="1" type="ordered locus">DDD_3190</name>
</gene>
<dbReference type="KEGG" id="ndo:DDD_3190"/>
<organism evidence="1 2">
    <name type="scientific">Nonlabens dokdonensis (strain DSM 17205 / KCTC 12402 / DSW-6)</name>
    <name type="common">Donghaeana dokdonensis</name>
    <dbReference type="NCBI Taxonomy" id="592029"/>
    <lineage>
        <taxon>Bacteria</taxon>
        <taxon>Pseudomonadati</taxon>
        <taxon>Bacteroidota</taxon>
        <taxon>Flavobacteriia</taxon>
        <taxon>Flavobacteriales</taxon>
        <taxon>Flavobacteriaceae</taxon>
        <taxon>Nonlabens</taxon>
    </lineage>
</organism>
<protein>
    <submittedName>
        <fullName evidence="1">Uncharacterized protein</fullName>
    </submittedName>
</protein>
<dbReference type="STRING" id="592029.DDD_3190"/>
<evidence type="ECO:0000313" key="2">
    <source>
        <dbReference type="Proteomes" id="UP000011173"/>
    </source>
</evidence>
<dbReference type="Proteomes" id="UP000011173">
    <property type="component" value="Chromosome"/>
</dbReference>
<dbReference type="AlphaFoldDB" id="L7WDL2"/>